<dbReference type="EMBL" id="FNTX01000001">
    <property type="protein sequence ID" value="SEE31832.1"/>
    <property type="molecule type" value="Genomic_DNA"/>
</dbReference>
<accession>A0A1H5HV17</accession>
<proteinExistence type="predicted"/>
<evidence type="ECO:0000259" key="2">
    <source>
        <dbReference type="SMART" id="SM00507"/>
    </source>
</evidence>
<dbReference type="AlphaFoldDB" id="A0A1H5HV17"/>
<sequence length="586" mass="60056">MTSTATGSAFSASAGNAVLAAMRENRTAARAVDIECAELAVAWVGERAIDPATLDTTAGGPVFDPDEHAGMPVPDEHAGLPGTEHPMRLAGDGAPLVSDLEFTRLATALGQSNEAALAYVGVVVELAYRLPQLWSRVRAGQVSIHRARTVTRMSKRLPFAGAAWVDAQVAWTIGSCTVAQIERTVSAAMVSFDPEQAARDEEAALEGRHFDIRLDEAGTTAAPGPGLGVGSVVRVEGGLDQADALDLEAAVSDQARALAGFLPGTSEDVRRSIAVGDLARGHTTLPIPTADTSSGGGGGGRAAGAAGARPTATAGPSATETGVSGAGLDPMTGPTSPTGAPGGAGGMGRTVMLYLHLPADALNDHAGTGTGESSGTGEGAGNSGETGPVFGSGIVGRCENTKSPVSKEQVRQWCSTAGRILVRPVIDLAGHTDATTYEASPKLREQIILRDGRCRFPYCRRSARSADQDHSVPYDQGGRTSSVNMAALCRRHHRAKTHAGWSYSMITPGVYYWAAPDGVHYLVTPTGTYPIPSAGTPRQPGSSPPGGHRHPPHGAAEPPGGLGDAGRHAGNSTHSEPPGHTDPPPV</sequence>
<dbReference type="Pfam" id="PF01844">
    <property type="entry name" value="HNH"/>
    <property type="match status" value="1"/>
</dbReference>
<dbReference type="Gene3D" id="1.10.30.50">
    <property type="match status" value="1"/>
</dbReference>
<dbReference type="GO" id="GO:0004519">
    <property type="term" value="F:endonuclease activity"/>
    <property type="evidence" value="ECO:0007669"/>
    <property type="project" value="InterPro"/>
</dbReference>
<dbReference type="InterPro" id="IPR003615">
    <property type="entry name" value="HNH_nuc"/>
</dbReference>
<feature type="region of interest" description="Disordered" evidence="1">
    <location>
        <begin position="363"/>
        <end position="395"/>
    </location>
</feature>
<dbReference type="Proteomes" id="UP000199220">
    <property type="component" value="Unassembled WGS sequence"/>
</dbReference>
<dbReference type="CDD" id="cd00085">
    <property type="entry name" value="HNHc"/>
    <property type="match status" value="1"/>
</dbReference>
<evidence type="ECO:0000313" key="3">
    <source>
        <dbReference type="EMBL" id="SEE31832.1"/>
    </source>
</evidence>
<dbReference type="GO" id="GO:0008270">
    <property type="term" value="F:zinc ion binding"/>
    <property type="evidence" value="ECO:0007669"/>
    <property type="project" value="InterPro"/>
</dbReference>
<feature type="region of interest" description="Disordered" evidence="1">
    <location>
        <begin position="530"/>
        <end position="586"/>
    </location>
</feature>
<gene>
    <name evidence="3" type="ORF">SAMN04488554_2077</name>
</gene>
<feature type="compositionally biased region" description="Gly residues" evidence="1">
    <location>
        <begin position="368"/>
        <end position="384"/>
    </location>
</feature>
<reference evidence="4" key="1">
    <citation type="submission" date="2016-10" db="EMBL/GenBank/DDBJ databases">
        <authorList>
            <person name="Varghese N."/>
            <person name="Submissions S."/>
        </authorList>
    </citation>
    <scope>NUCLEOTIDE SEQUENCE [LARGE SCALE GENOMIC DNA]</scope>
    <source>
        <strain evidence="4">DSM 21368</strain>
    </source>
</reference>
<feature type="region of interest" description="Disordered" evidence="1">
    <location>
        <begin position="282"/>
        <end position="345"/>
    </location>
</feature>
<protein>
    <recommendedName>
        <fullName evidence="2">HNH nuclease domain-containing protein</fullName>
    </recommendedName>
</protein>
<dbReference type="OrthoDB" id="3261064at2"/>
<dbReference type="STRING" id="648782.SAMN04488554_2077"/>
<evidence type="ECO:0000313" key="4">
    <source>
        <dbReference type="Proteomes" id="UP000199220"/>
    </source>
</evidence>
<dbReference type="RefSeq" id="WP_089772834.1">
    <property type="nucleotide sequence ID" value="NZ_FNTX01000001.1"/>
</dbReference>
<dbReference type="GO" id="GO:0003676">
    <property type="term" value="F:nucleic acid binding"/>
    <property type="evidence" value="ECO:0007669"/>
    <property type="project" value="InterPro"/>
</dbReference>
<feature type="compositionally biased region" description="Low complexity" evidence="1">
    <location>
        <begin position="330"/>
        <end position="339"/>
    </location>
</feature>
<name>A0A1H5HV17_9MICO</name>
<feature type="domain" description="HNH nuclease" evidence="2">
    <location>
        <begin position="442"/>
        <end position="494"/>
    </location>
</feature>
<keyword evidence="4" id="KW-1185">Reference proteome</keyword>
<organism evidence="3 4">
    <name type="scientific">Ruania alba</name>
    <dbReference type="NCBI Taxonomy" id="648782"/>
    <lineage>
        <taxon>Bacteria</taxon>
        <taxon>Bacillati</taxon>
        <taxon>Actinomycetota</taxon>
        <taxon>Actinomycetes</taxon>
        <taxon>Micrococcales</taxon>
        <taxon>Ruaniaceae</taxon>
        <taxon>Ruania</taxon>
    </lineage>
</organism>
<feature type="compositionally biased region" description="Low complexity" evidence="1">
    <location>
        <begin position="303"/>
        <end position="319"/>
    </location>
</feature>
<dbReference type="SMART" id="SM00507">
    <property type="entry name" value="HNHc"/>
    <property type="match status" value="1"/>
</dbReference>
<dbReference type="InterPro" id="IPR002711">
    <property type="entry name" value="HNH"/>
</dbReference>
<evidence type="ECO:0000256" key="1">
    <source>
        <dbReference type="SAM" id="MobiDB-lite"/>
    </source>
</evidence>